<protein>
    <submittedName>
        <fullName evidence="6">LysR family transcriptional regulator</fullName>
    </submittedName>
</protein>
<dbReference type="Gene3D" id="3.40.190.10">
    <property type="entry name" value="Periplasmic binding protein-like II"/>
    <property type="match status" value="2"/>
</dbReference>
<dbReference type="Gene3D" id="1.10.10.10">
    <property type="entry name" value="Winged helix-like DNA-binding domain superfamily/Winged helix DNA-binding domain"/>
    <property type="match status" value="1"/>
</dbReference>
<organism evidence="6 7">
    <name type="scientific">Shewanella eurypsychrophilus</name>
    <dbReference type="NCBI Taxonomy" id="2593656"/>
    <lineage>
        <taxon>Bacteria</taxon>
        <taxon>Pseudomonadati</taxon>
        <taxon>Pseudomonadota</taxon>
        <taxon>Gammaproteobacteria</taxon>
        <taxon>Alteromonadales</taxon>
        <taxon>Shewanellaceae</taxon>
        <taxon>Shewanella</taxon>
    </lineage>
</organism>
<evidence type="ECO:0000256" key="4">
    <source>
        <dbReference type="ARBA" id="ARBA00023163"/>
    </source>
</evidence>
<dbReference type="InterPro" id="IPR036390">
    <property type="entry name" value="WH_DNA-bd_sf"/>
</dbReference>
<dbReference type="EMBL" id="CP045503">
    <property type="protein sequence ID" value="QPG58805.2"/>
    <property type="molecule type" value="Genomic_DNA"/>
</dbReference>
<dbReference type="PANTHER" id="PTHR30118:SF11">
    <property type="entry name" value="HTH-TYPE TRANSCRIPTIONAL REGULATOR YIDZ"/>
    <property type="match status" value="1"/>
</dbReference>
<name>A0ABX6V837_9GAMM</name>
<evidence type="ECO:0000259" key="5">
    <source>
        <dbReference type="Pfam" id="PF00126"/>
    </source>
</evidence>
<accession>A0ABX6V837</accession>
<dbReference type="SUPFAM" id="SSF53850">
    <property type="entry name" value="Periplasmic binding protein-like II"/>
    <property type="match status" value="1"/>
</dbReference>
<evidence type="ECO:0000313" key="6">
    <source>
        <dbReference type="EMBL" id="QPG58805.2"/>
    </source>
</evidence>
<reference evidence="6" key="1">
    <citation type="submission" date="2021-07" db="EMBL/GenBank/DDBJ databases">
        <title>Shewanella sp. YLB-07 whole genome sequence.</title>
        <authorList>
            <person name="Yu L."/>
        </authorList>
    </citation>
    <scope>NUCLEOTIDE SEQUENCE</scope>
    <source>
        <strain evidence="6">YLB-08</strain>
    </source>
</reference>
<feature type="domain" description="HTH lysR-type" evidence="5">
    <location>
        <begin position="7"/>
        <end position="63"/>
    </location>
</feature>
<dbReference type="Pfam" id="PF00126">
    <property type="entry name" value="HTH_1"/>
    <property type="match status" value="1"/>
</dbReference>
<dbReference type="SUPFAM" id="SSF46785">
    <property type="entry name" value="Winged helix' DNA-binding domain"/>
    <property type="match status" value="1"/>
</dbReference>
<dbReference type="PANTHER" id="PTHR30118">
    <property type="entry name" value="HTH-TYPE TRANSCRIPTIONAL REGULATOR LEUO-RELATED"/>
    <property type="match status" value="1"/>
</dbReference>
<keyword evidence="3" id="KW-0238">DNA-binding</keyword>
<keyword evidence="4" id="KW-0804">Transcription</keyword>
<keyword evidence="2" id="KW-0805">Transcription regulation</keyword>
<evidence type="ECO:0000256" key="1">
    <source>
        <dbReference type="ARBA" id="ARBA00009437"/>
    </source>
</evidence>
<gene>
    <name evidence="6" type="ORF">FM038_016300</name>
</gene>
<dbReference type="RefSeq" id="WP_223292879.1">
    <property type="nucleotide sequence ID" value="NZ_CP045503.2"/>
</dbReference>
<sequence length="328" mass="36778">MIDVDVKALIVFKSVYETGCCSETSRLYDISNSKVSRYLASLRDYYKDSLFIRKKEGFIPTARSRAIYPKICEITELLTQISFNENSITAKKECVIAVPPTLSVGLPEFVDTELGSCSHNISIHIKHVRPQTCEDMLQGGMCLAVVQDNDPRIQEFLRRHKSALMSTPIGLGQFVYVVAREDHPVWCSALTLADISNYPFMVTAIEGFNDLLDPFEVYCEQHKLPLGTIHKTHSLAGLITKLRSSDAISFLGTRCAADFVGIVHGLKAVKMCSQQYEQLHSILPKPSYSLLSRRDHSCDCPKGFVMAIEEFILNQISHQDTIDTLSHP</sequence>
<dbReference type="InterPro" id="IPR050389">
    <property type="entry name" value="LysR-type_TF"/>
</dbReference>
<evidence type="ECO:0000256" key="3">
    <source>
        <dbReference type="ARBA" id="ARBA00023125"/>
    </source>
</evidence>
<evidence type="ECO:0000313" key="7">
    <source>
        <dbReference type="Proteomes" id="UP000316416"/>
    </source>
</evidence>
<comment type="similarity">
    <text evidence="1">Belongs to the LysR transcriptional regulatory family.</text>
</comment>
<keyword evidence="7" id="KW-1185">Reference proteome</keyword>
<evidence type="ECO:0000256" key="2">
    <source>
        <dbReference type="ARBA" id="ARBA00023015"/>
    </source>
</evidence>
<dbReference type="InterPro" id="IPR000847">
    <property type="entry name" value="LysR_HTH_N"/>
</dbReference>
<dbReference type="Proteomes" id="UP000316416">
    <property type="component" value="Chromosome"/>
</dbReference>
<proteinExistence type="inferred from homology"/>
<dbReference type="InterPro" id="IPR036388">
    <property type="entry name" value="WH-like_DNA-bd_sf"/>
</dbReference>